<dbReference type="Gene3D" id="3.30.110.40">
    <property type="entry name" value="TusA-like domain"/>
    <property type="match status" value="1"/>
</dbReference>
<dbReference type="EMBL" id="VGIY01000133">
    <property type="protein sequence ID" value="MBM3317494.1"/>
    <property type="molecule type" value="Genomic_DNA"/>
</dbReference>
<dbReference type="Proteomes" id="UP000748308">
    <property type="component" value="Unassembled WGS sequence"/>
</dbReference>
<comment type="caution">
    <text evidence="3">The sequence shown here is derived from an EMBL/GenBank/DDBJ whole genome shotgun (WGS) entry which is preliminary data.</text>
</comment>
<dbReference type="InterPro" id="IPR036868">
    <property type="entry name" value="TusA-like_sf"/>
</dbReference>
<dbReference type="PANTHER" id="PTHR33279">
    <property type="entry name" value="SULFUR CARRIER PROTEIN YEDF-RELATED"/>
    <property type="match status" value="1"/>
</dbReference>
<sequence>METIDARGLSCPEPVLRARRAMQRLAPGDEVAVLVDNATSRENVLRAARSLACDARVEPLEGGFRLIARRR</sequence>
<dbReference type="InterPro" id="IPR001455">
    <property type="entry name" value="TusA-like"/>
</dbReference>
<accession>A0A937XAK4</accession>
<proteinExistence type="inferred from homology"/>
<dbReference type="PROSITE" id="PS01148">
    <property type="entry name" value="UPF0033"/>
    <property type="match status" value="1"/>
</dbReference>
<evidence type="ECO:0000313" key="4">
    <source>
        <dbReference type="Proteomes" id="UP000748308"/>
    </source>
</evidence>
<dbReference type="CDD" id="cd03421">
    <property type="entry name" value="SirA_like_N"/>
    <property type="match status" value="1"/>
</dbReference>
<feature type="domain" description="UPF0033" evidence="2">
    <location>
        <begin position="4"/>
        <end position="28"/>
    </location>
</feature>
<comment type="similarity">
    <text evidence="1">Belongs to the sulfur carrier protein TusA family.</text>
</comment>
<evidence type="ECO:0000259" key="2">
    <source>
        <dbReference type="PROSITE" id="PS01148"/>
    </source>
</evidence>
<name>A0A937XAK4_UNCEI</name>
<reference evidence="3" key="1">
    <citation type="submission" date="2019-03" db="EMBL/GenBank/DDBJ databases">
        <title>Lake Tanganyika Metagenome-Assembled Genomes (MAGs).</title>
        <authorList>
            <person name="Tran P."/>
        </authorList>
    </citation>
    <scope>NUCLEOTIDE SEQUENCE</scope>
    <source>
        <strain evidence="3">M_DeepCast_400m_m2_100</strain>
    </source>
</reference>
<protein>
    <submittedName>
        <fullName evidence="3">Sulfurtransferase TusA family protein</fullName>
    </submittedName>
</protein>
<dbReference type="Pfam" id="PF01206">
    <property type="entry name" value="TusA"/>
    <property type="match status" value="1"/>
</dbReference>
<dbReference type="AlphaFoldDB" id="A0A937XAK4"/>
<dbReference type="SUPFAM" id="SSF64307">
    <property type="entry name" value="SirA-like"/>
    <property type="match status" value="1"/>
</dbReference>
<dbReference type="PANTHER" id="PTHR33279:SF6">
    <property type="entry name" value="SULFUR CARRIER PROTEIN YEDF-RELATED"/>
    <property type="match status" value="1"/>
</dbReference>
<evidence type="ECO:0000313" key="3">
    <source>
        <dbReference type="EMBL" id="MBM3317494.1"/>
    </source>
</evidence>
<gene>
    <name evidence="3" type="ORF">FJY75_06535</name>
</gene>
<evidence type="ECO:0000256" key="1">
    <source>
        <dbReference type="ARBA" id="ARBA00008984"/>
    </source>
</evidence>
<organism evidence="3 4">
    <name type="scientific">Eiseniibacteriota bacterium</name>
    <dbReference type="NCBI Taxonomy" id="2212470"/>
    <lineage>
        <taxon>Bacteria</taxon>
        <taxon>Candidatus Eiseniibacteriota</taxon>
    </lineage>
</organism>